<comment type="similarity">
    <text evidence="3">Belongs to the GAPVD1 family.</text>
</comment>
<dbReference type="GO" id="GO:0005829">
    <property type="term" value="C:cytosol"/>
    <property type="evidence" value="ECO:0007669"/>
    <property type="project" value="TreeGrafter"/>
</dbReference>
<sequence length="598" mass="66574">MTRHSPYTPSVKVFERAEPASRARRILLVAAVQPLVQLFEDAVCQDWAQVAAKNAYLDLILTNGVLEQLSRTTPKQPSVEQPGPSGIRGSTFSSPSRGSGVGSVPETEAGLSSPSTARRKKFALFQQGLQKVGDKVRKGMAGSSLRHIPHSSTISDLFSEWNASRRENEQGHSTILNSQSVNHIAGLDQLSADDILAKYQPASSTFTDEVQAPIEVTSSASDSAPEQVIAYYSAENLTNCRAFLDAKRKLRLVLSSVGNILTMPMDGPCRGIKLENEREQLVLLLRTLLAEAVNGREQGLVAHTREVIRCLQIFDNKGIRKLLRTMREEYRKRSSYILYLQQSRITLLRLSTYVDKLIQRIQRDKALVEECLVEVLVRFYMENKDQQLKRFLQEFVILNAQDEKTDCLLRTLAGMYNRLPLSSMWQSASPHLIAYARKTIERVVMAQIHALAFYPNLDADRHRDDLFSKSLARLARTIHPDHPMLKIPAILHGEAPWPSAQAEISVINAYKSARDKLACVVRCCETISNLISMAPGTGAAAADDITPVLVYVIIQANPPSLLSNVQYVQGFGGSLLEGAEGYWWTQFTAAIEFVKTLL</sequence>
<evidence type="ECO:0000256" key="1">
    <source>
        <dbReference type="ARBA" id="ARBA00004132"/>
    </source>
</evidence>
<dbReference type="PANTHER" id="PTHR23101">
    <property type="entry name" value="RAB GDP/GTP EXCHANGE FACTOR"/>
    <property type="match status" value="1"/>
</dbReference>
<dbReference type="InterPro" id="IPR003123">
    <property type="entry name" value="VPS9"/>
</dbReference>
<dbReference type="AlphaFoldDB" id="A0A016WW93"/>
<feature type="domain" description="VPS9" evidence="13">
    <location>
        <begin position="461"/>
        <end position="598"/>
    </location>
</feature>
<dbReference type="GO" id="GO:0031267">
    <property type="term" value="F:small GTPase binding"/>
    <property type="evidence" value="ECO:0007669"/>
    <property type="project" value="TreeGrafter"/>
</dbReference>
<keyword evidence="6" id="KW-0344">Guanine-nucleotide releasing factor</keyword>
<evidence type="ECO:0000256" key="7">
    <source>
        <dbReference type="ARBA" id="ARBA00023136"/>
    </source>
</evidence>
<evidence type="ECO:0000256" key="12">
    <source>
        <dbReference type="SAM" id="MobiDB-lite"/>
    </source>
</evidence>
<evidence type="ECO:0000256" key="6">
    <source>
        <dbReference type="ARBA" id="ARBA00022658"/>
    </source>
</evidence>
<dbReference type="GO" id="GO:0030136">
    <property type="term" value="C:clathrin-coated vesicle"/>
    <property type="evidence" value="ECO:0007669"/>
    <property type="project" value="UniProtKB-SubCell"/>
</dbReference>
<dbReference type="GO" id="GO:0030139">
    <property type="term" value="C:endocytic vesicle"/>
    <property type="evidence" value="ECO:0007669"/>
    <property type="project" value="TreeGrafter"/>
</dbReference>
<comment type="function">
    <text evidence="9">Acts both as a GTPase-activating protein (GAP) and a guanine nucleotide exchange factor (GEF), and participates in endocytosis. Acts by regulating the activation of rab-5 by exchanging bound GDP for free GTP at clathrin coated pits.</text>
</comment>
<dbReference type="GO" id="GO:0016020">
    <property type="term" value="C:membrane"/>
    <property type="evidence" value="ECO:0007669"/>
    <property type="project" value="UniProtKB-SubCell"/>
</dbReference>
<dbReference type="SMART" id="SM00167">
    <property type="entry name" value="VPS9"/>
    <property type="match status" value="1"/>
</dbReference>
<dbReference type="GO" id="GO:0005085">
    <property type="term" value="F:guanyl-nucleotide exchange factor activity"/>
    <property type="evidence" value="ECO:0007669"/>
    <property type="project" value="UniProtKB-KW"/>
</dbReference>
<evidence type="ECO:0000256" key="4">
    <source>
        <dbReference type="ARBA" id="ARBA00022468"/>
    </source>
</evidence>
<dbReference type="PANTHER" id="PTHR23101:SF25">
    <property type="entry name" value="GTPASE-ACTIVATING PROTEIN AND VPS9 DOMAIN-CONTAINING PROTEIN 1"/>
    <property type="match status" value="1"/>
</dbReference>
<dbReference type="STRING" id="53326.A0A016WW93"/>
<evidence type="ECO:0000313" key="15">
    <source>
        <dbReference type="Proteomes" id="UP000024635"/>
    </source>
</evidence>
<dbReference type="InterPro" id="IPR037191">
    <property type="entry name" value="VPS9_dom_sf"/>
</dbReference>
<keyword evidence="4" id="KW-0343">GTPase activation</keyword>
<dbReference type="Pfam" id="PF02204">
    <property type="entry name" value="VPS9"/>
    <property type="match status" value="1"/>
</dbReference>
<name>A0A016WW93_9BILA</name>
<evidence type="ECO:0000259" key="13">
    <source>
        <dbReference type="PROSITE" id="PS51205"/>
    </source>
</evidence>
<comment type="subcellular location">
    <subcellularLocation>
        <location evidence="1">Cytoplasmic vesicle</location>
        <location evidence="1">Clathrin-coated vesicle</location>
    </subcellularLocation>
    <subcellularLocation>
        <location evidence="2">Membrane</location>
        <topology evidence="2">Peripheral membrane protein</topology>
    </subcellularLocation>
</comment>
<dbReference type="SUPFAM" id="SSF109993">
    <property type="entry name" value="VPS9 domain"/>
    <property type="match status" value="1"/>
</dbReference>
<evidence type="ECO:0000256" key="9">
    <source>
        <dbReference type="ARBA" id="ARBA00057996"/>
    </source>
</evidence>
<proteinExistence type="inferred from homology"/>
<evidence type="ECO:0000313" key="14">
    <source>
        <dbReference type="EMBL" id="EYC43517.1"/>
    </source>
</evidence>
<comment type="caution">
    <text evidence="14">The sequence shown here is derived from an EMBL/GenBank/DDBJ whole genome shotgun (WGS) entry which is preliminary data.</text>
</comment>
<keyword evidence="15" id="KW-1185">Reference proteome</keyword>
<evidence type="ECO:0000256" key="8">
    <source>
        <dbReference type="ARBA" id="ARBA00023329"/>
    </source>
</evidence>
<evidence type="ECO:0000256" key="11">
    <source>
        <dbReference type="ARBA" id="ARBA00074067"/>
    </source>
</evidence>
<dbReference type="GO" id="GO:0006897">
    <property type="term" value="P:endocytosis"/>
    <property type="evidence" value="ECO:0007669"/>
    <property type="project" value="UniProtKB-KW"/>
</dbReference>
<keyword evidence="5" id="KW-0254">Endocytosis</keyword>
<dbReference type="PROSITE" id="PS51205">
    <property type="entry name" value="VPS9"/>
    <property type="match status" value="1"/>
</dbReference>
<evidence type="ECO:0000256" key="5">
    <source>
        <dbReference type="ARBA" id="ARBA00022583"/>
    </source>
</evidence>
<feature type="compositionally biased region" description="Low complexity" evidence="12">
    <location>
        <begin position="93"/>
        <end position="105"/>
    </location>
</feature>
<dbReference type="InterPro" id="IPR045046">
    <property type="entry name" value="Vps9-like"/>
</dbReference>
<dbReference type="Gene3D" id="1.20.1050.80">
    <property type="entry name" value="VPS9 domain"/>
    <property type="match status" value="1"/>
</dbReference>
<feature type="region of interest" description="Disordered" evidence="12">
    <location>
        <begin position="71"/>
        <end position="115"/>
    </location>
</feature>
<reference evidence="15" key="1">
    <citation type="journal article" date="2015" name="Nat. Genet.">
        <title>The genome and transcriptome of the zoonotic hookworm Ancylostoma ceylanicum identify infection-specific gene families.</title>
        <authorList>
            <person name="Schwarz E.M."/>
            <person name="Hu Y."/>
            <person name="Antoshechkin I."/>
            <person name="Miller M.M."/>
            <person name="Sternberg P.W."/>
            <person name="Aroian R.V."/>
        </authorList>
    </citation>
    <scope>NUCLEOTIDE SEQUENCE</scope>
    <source>
        <strain evidence="15">HY135</strain>
    </source>
</reference>
<gene>
    <name evidence="14" type="primary">Acey_s0491.g2402</name>
    <name evidence="14" type="ORF">Y032_0491g2402</name>
</gene>
<evidence type="ECO:0000256" key="10">
    <source>
        <dbReference type="ARBA" id="ARBA00065347"/>
    </source>
</evidence>
<accession>A0A016WW93</accession>
<organism evidence="14 15">
    <name type="scientific">Ancylostoma ceylanicum</name>
    <dbReference type="NCBI Taxonomy" id="53326"/>
    <lineage>
        <taxon>Eukaryota</taxon>
        <taxon>Metazoa</taxon>
        <taxon>Ecdysozoa</taxon>
        <taxon>Nematoda</taxon>
        <taxon>Chromadorea</taxon>
        <taxon>Rhabditida</taxon>
        <taxon>Rhabditina</taxon>
        <taxon>Rhabditomorpha</taxon>
        <taxon>Strongyloidea</taxon>
        <taxon>Ancylostomatidae</taxon>
        <taxon>Ancylostomatinae</taxon>
        <taxon>Ancylostoma</taxon>
    </lineage>
</organism>
<dbReference type="GO" id="GO:0051049">
    <property type="term" value="P:regulation of transport"/>
    <property type="evidence" value="ECO:0007669"/>
    <property type="project" value="UniProtKB-ARBA"/>
</dbReference>
<dbReference type="Proteomes" id="UP000024635">
    <property type="component" value="Unassembled WGS sequence"/>
</dbReference>
<dbReference type="GO" id="GO:0005096">
    <property type="term" value="F:GTPase activator activity"/>
    <property type="evidence" value="ECO:0007669"/>
    <property type="project" value="UniProtKB-KW"/>
</dbReference>
<keyword evidence="7" id="KW-0472">Membrane</keyword>
<evidence type="ECO:0000256" key="2">
    <source>
        <dbReference type="ARBA" id="ARBA00004170"/>
    </source>
</evidence>
<comment type="subunit">
    <text evidence="10">Interacts with GDP-bound rab-5. Interacts with alpha-adaptin.</text>
</comment>
<evidence type="ECO:0000256" key="3">
    <source>
        <dbReference type="ARBA" id="ARBA00008489"/>
    </source>
</evidence>
<dbReference type="FunFam" id="1.20.1050.80:FF:000001">
    <property type="entry name" value="GTPase-activating protein and VPS9 domain-containing protein 1 isoform X1"/>
    <property type="match status" value="1"/>
</dbReference>
<dbReference type="Pfam" id="PF18151">
    <property type="entry name" value="DUF5601"/>
    <property type="match status" value="1"/>
</dbReference>
<protein>
    <recommendedName>
        <fullName evidence="11">Receptor-mediated endocytosis protein 6</fullName>
    </recommendedName>
</protein>
<dbReference type="OrthoDB" id="10264848at2759"/>
<dbReference type="InterPro" id="IPR041545">
    <property type="entry name" value="DUF5601"/>
</dbReference>
<keyword evidence="8" id="KW-0968">Cytoplasmic vesicle</keyword>
<dbReference type="EMBL" id="JARK01000091">
    <property type="protein sequence ID" value="EYC43517.1"/>
    <property type="molecule type" value="Genomic_DNA"/>
</dbReference>